<dbReference type="KEGG" id="ccs:CCNA_00046"/>
<evidence type="ECO:0000313" key="2">
    <source>
        <dbReference type="EMBL" id="ACL93513.1"/>
    </source>
</evidence>
<dbReference type="HOGENOM" id="CLU_1914168_0_0_5"/>
<gene>
    <name evidence="2" type="ordered locus">CCNA_00046</name>
</gene>
<reference evidence="2 3" key="1">
    <citation type="journal article" date="2010" name="J. Bacteriol.">
        <title>The genetic basis of laboratory adaptation in Caulobacter crescentus.</title>
        <authorList>
            <person name="Marks M.E."/>
            <person name="Castro-Rojas C.M."/>
            <person name="Teiling C."/>
            <person name="Du L."/>
            <person name="Kapatral V."/>
            <person name="Walunas T.L."/>
            <person name="Crosson S."/>
        </authorList>
    </citation>
    <scope>NUCLEOTIDE SEQUENCE [LARGE SCALE GENOMIC DNA]</scope>
    <source>
        <strain evidence="3">NA1000 / CB15N</strain>
    </source>
</reference>
<keyword evidence="1" id="KW-0812">Transmembrane</keyword>
<dbReference type="AlphaFoldDB" id="A0A0H3C551"/>
<dbReference type="RefSeq" id="YP_002515421.1">
    <property type="nucleotide sequence ID" value="NC_011916.1"/>
</dbReference>
<feature type="transmembrane region" description="Helical" evidence="1">
    <location>
        <begin position="48"/>
        <end position="69"/>
    </location>
</feature>
<organism evidence="2 3">
    <name type="scientific">Caulobacter vibrioides (strain NA1000 / CB15N)</name>
    <name type="common">Caulobacter crescentus</name>
    <dbReference type="NCBI Taxonomy" id="565050"/>
    <lineage>
        <taxon>Bacteria</taxon>
        <taxon>Pseudomonadati</taxon>
        <taxon>Pseudomonadota</taxon>
        <taxon>Alphaproteobacteria</taxon>
        <taxon>Caulobacterales</taxon>
        <taxon>Caulobacteraceae</taxon>
        <taxon>Caulobacter</taxon>
    </lineage>
</organism>
<dbReference type="GeneID" id="7332136"/>
<dbReference type="Proteomes" id="UP000001364">
    <property type="component" value="Chromosome"/>
</dbReference>
<keyword evidence="1" id="KW-0472">Membrane</keyword>
<keyword evidence="3" id="KW-1185">Reference proteome</keyword>
<dbReference type="RefSeq" id="WP_012639862.1">
    <property type="nucleotide sequence ID" value="NC_011916.1"/>
</dbReference>
<dbReference type="OrthoDB" id="572994at2"/>
<evidence type="ECO:0000256" key="1">
    <source>
        <dbReference type="SAM" id="Phobius"/>
    </source>
</evidence>
<evidence type="ECO:0000313" key="3">
    <source>
        <dbReference type="Proteomes" id="UP000001364"/>
    </source>
</evidence>
<keyword evidence="1" id="KW-1133">Transmembrane helix</keyword>
<feature type="transmembrane region" description="Helical" evidence="1">
    <location>
        <begin position="106"/>
        <end position="125"/>
    </location>
</feature>
<dbReference type="PATRIC" id="fig|565050.3.peg.46"/>
<protein>
    <submittedName>
        <fullName evidence="2">Uncharacterized protein</fullName>
    </submittedName>
</protein>
<proteinExistence type="predicted"/>
<name>A0A0H3C551_CAUVN</name>
<feature type="transmembrane region" description="Helical" evidence="1">
    <location>
        <begin position="6"/>
        <end position="27"/>
    </location>
</feature>
<feature type="transmembrane region" description="Helical" evidence="1">
    <location>
        <begin position="75"/>
        <end position="94"/>
    </location>
</feature>
<accession>A0A0H3C551</accession>
<dbReference type="EMBL" id="CP001340">
    <property type="protein sequence ID" value="ACL93513.1"/>
    <property type="molecule type" value="Genomic_DNA"/>
</dbReference>
<sequence length="128" mass="13637">MIWVGEHYAGILVVSGLLTLTMLQFALAPSRSQHSTFGEALEGPLANVIVRGWGLLIALIGGGLIWAAFHPETRTLAVAFAVISKAFFIGSLIAQGRRYLKGFARIAILIDAVVIALLVTGLWAGHQS</sequence>